<proteinExistence type="predicted"/>
<dbReference type="Proteomes" id="UP000178086">
    <property type="component" value="Unassembled WGS sequence"/>
</dbReference>
<reference evidence="2 3" key="1">
    <citation type="journal article" date="2016" name="Nat. Commun.">
        <title>Thousands of microbial genomes shed light on interconnected biogeochemical processes in an aquifer system.</title>
        <authorList>
            <person name="Anantharaman K."/>
            <person name="Brown C.T."/>
            <person name="Hug L.A."/>
            <person name="Sharon I."/>
            <person name="Castelle C.J."/>
            <person name="Probst A.J."/>
            <person name="Thomas B.C."/>
            <person name="Singh A."/>
            <person name="Wilkins M.J."/>
            <person name="Karaoz U."/>
            <person name="Brodie E.L."/>
            <person name="Williams K.H."/>
            <person name="Hubbard S.S."/>
            <person name="Banfield J.F."/>
        </authorList>
    </citation>
    <scope>NUCLEOTIDE SEQUENCE [LARGE SCALE GENOMIC DNA]</scope>
</reference>
<keyword evidence="1" id="KW-0472">Membrane</keyword>
<dbReference type="EMBL" id="MELI01000088">
    <property type="protein sequence ID" value="OFW32705.1"/>
    <property type="molecule type" value="Genomic_DNA"/>
</dbReference>
<dbReference type="AlphaFoldDB" id="A0A1F2UNS9"/>
<evidence type="ECO:0008006" key="4">
    <source>
        <dbReference type="Google" id="ProtNLM"/>
    </source>
</evidence>
<organism evidence="2 3">
    <name type="scientific">Candidatus Aquicultor primus</name>
    <dbReference type="NCBI Taxonomy" id="1797195"/>
    <lineage>
        <taxon>Bacteria</taxon>
        <taxon>Bacillati</taxon>
        <taxon>Actinomycetota</taxon>
        <taxon>Candidatus Aquicultoria</taxon>
        <taxon>Candidatus Aquicultorales</taxon>
        <taxon>Candidatus Aquicultoraceae</taxon>
        <taxon>Candidatus Aquicultor</taxon>
    </lineage>
</organism>
<dbReference type="Gene3D" id="2.70.70.10">
    <property type="entry name" value="Glucose Permease (Domain IIA)"/>
    <property type="match status" value="1"/>
</dbReference>
<evidence type="ECO:0000313" key="3">
    <source>
        <dbReference type="Proteomes" id="UP000178086"/>
    </source>
</evidence>
<sequence>MEERTDVKDEIISAQPRDILLKNAGAEGEFSAVRIEAKRRRRRLNAMLRAKQILMAISLVLSIGLLIYIVSEINLLSFRPDGAASATGSVEETSPLYECFATVGTSSLSLALPARRGSVVGVGFHQAERREAVAMSPVLECYDRVATATVRNAVIGAEQPVLFVMESRGRGSAATSAMDIALAPNSEVLSPVNGVVTVVKTYELYSKVTDYHVEIQPDGYPDLRIAIIHIDDVCVRIGQRLKKGETVIGMLRPLPQINSQINKYLPEFTDHVHMQVNPATTDGSLGS</sequence>
<dbReference type="CDD" id="cd12797">
    <property type="entry name" value="M23_peptidase"/>
    <property type="match status" value="1"/>
</dbReference>
<dbReference type="InterPro" id="IPR011055">
    <property type="entry name" value="Dup_hybrid_motif"/>
</dbReference>
<gene>
    <name evidence="2" type="ORF">A2074_03090</name>
</gene>
<accession>A0A1F2UNS9</accession>
<keyword evidence="1" id="KW-0812">Transmembrane</keyword>
<feature type="transmembrane region" description="Helical" evidence="1">
    <location>
        <begin position="48"/>
        <end position="70"/>
    </location>
</feature>
<evidence type="ECO:0000313" key="2">
    <source>
        <dbReference type="EMBL" id="OFW32705.1"/>
    </source>
</evidence>
<protein>
    <recommendedName>
        <fullName evidence="4">M23 family metallopeptidase</fullName>
    </recommendedName>
</protein>
<name>A0A1F2UNS9_9ACTN</name>
<comment type="caution">
    <text evidence="2">The sequence shown here is derived from an EMBL/GenBank/DDBJ whole genome shotgun (WGS) entry which is preliminary data.</text>
</comment>
<evidence type="ECO:0000256" key="1">
    <source>
        <dbReference type="SAM" id="Phobius"/>
    </source>
</evidence>
<keyword evidence="1" id="KW-1133">Transmembrane helix</keyword>